<dbReference type="Pfam" id="PF08208">
    <property type="entry name" value="RNA_polI_A34"/>
    <property type="match status" value="1"/>
</dbReference>
<dbReference type="PANTHER" id="PTHR11606">
    <property type="entry name" value="GLUTAMATE DEHYDROGENASE"/>
    <property type="match status" value="1"/>
</dbReference>
<evidence type="ECO:0000256" key="5">
    <source>
        <dbReference type="ARBA" id="ARBA00012180"/>
    </source>
</evidence>
<dbReference type="InterPro" id="IPR011320">
    <property type="entry name" value="RNase_H1_N"/>
</dbReference>
<dbReference type="FunFam" id="3.40.970.10:FF:000002">
    <property type="entry name" value="Ribonuclease H"/>
    <property type="match status" value="1"/>
</dbReference>
<keyword evidence="7" id="KW-0540">Nuclease</keyword>
<dbReference type="SUPFAM" id="SSF55658">
    <property type="entry name" value="L9 N-domain-like"/>
    <property type="match status" value="1"/>
</dbReference>
<evidence type="ECO:0000256" key="8">
    <source>
        <dbReference type="ARBA" id="ARBA00022723"/>
    </source>
</evidence>
<dbReference type="GO" id="GO:0006360">
    <property type="term" value="P:transcription by RNA polymerase I"/>
    <property type="evidence" value="ECO:0007669"/>
    <property type="project" value="InterPro"/>
</dbReference>
<dbReference type="InterPro" id="IPR037056">
    <property type="entry name" value="RNase_H1_N_sf"/>
</dbReference>
<dbReference type="GO" id="GO:0003676">
    <property type="term" value="F:nucleic acid binding"/>
    <property type="evidence" value="ECO:0007669"/>
    <property type="project" value="InterPro"/>
</dbReference>
<dbReference type="InterPro" id="IPR006096">
    <property type="entry name" value="Glu/Leu/Phe/Val/Trp_DH_C"/>
</dbReference>
<dbReference type="EC" id="3.1.26.4" evidence="5"/>
<reference evidence="16" key="1">
    <citation type="submission" date="2014-08" db="EMBL/GenBank/DDBJ databases">
        <authorList>
            <person name="Sharma Rahul"/>
            <person name="Thines Marco"/>
        </authorList>
    </citation>
    <scope>NUCLEOTIDE SEQUENCE</scope>
</reference>
<dbReference type="InterPro" id="IPR013240">
    <property type="entry name" value="DNA-dir_RNA_pol1_su_RPA34"/>
</dbReference>
<evidence type="ECO:0000256" key="3">
    <source>
        <dbReference type="ARBA" id="ARBA00005300"/>
    </source>
</evidence>
<keyword evidence="10" id="KW-0378">Hydrolase</keyword>
<dbReference type="InterPro" id="IPR036291">
    <property type="entry name" value="NAD(P)-bd_dom_sf"/>
</dbReference>
<dbReference type="PANTHER" id="PTHR11606:SF24">
    <property type="entry name" value="NAD-SPECIFIC GLUTAMATE DEHYDROGENASE"/>
    <property type="match status" value="1"/>
</dbReference>
<dbReference type="SUPFAM" id="SSF51735">
    <property type="entry name" value="NAD(P)-binding Rossmann-fold domains"/>
    <property type="match status" value="1"/>
</dbReference>
<dbReference type="Gene3D" id="3.30.420.10">
    <property type="entry name" value="Ribonuclease H-like superfamily/Ribonuclease H"/>
    <property type="match status" value="1"/>
</dbReference>
<evidence type="ECO:0000256" key="7">
    <source>
        <dbReference type="ARBA" id="ARBA00022722"/>
    </source>
</evidence>
<feature type="domain" description="RNase H type-1" evidence="15">
    <location>
        <begin position="461"/>
        <end position="663"/>
    </location>
</feature>
<organism evidence="16">
    <name type="scientific">Phaffia rhodozyma</name>
    <name type="common">Yeast</name>
    <name type="synonym">Xanthophyllomyces dendrorhous</name>
    <dbReference type="NCBI Taxonomy" id="264483"/>
    <lineage>
        <taxon>Eukaryota</taxon>
        <taxon>Fungi</taxon>
        <taxon>Dikarya</taxon>
        <taxon>Basidiomycota</taxon>
        <taxon>Agaricomycotina</taxon>
        <taxon>Tremellomycetes</taxon>
        <taxon>Cystofilobasidiales</taxon>
        <taxon>Mrakiaceae</taxon>
        <taxon>Phaffia</taxon>
    </lineage>
</organism>
<evidence type="ECO:0000256" key="9">
    <source>
        <dbReference type="ARBA" id="ARBA00022759"/>
    </source>
</evidence>
<evidence type="ECO:0000313" key="16">
    <source>
        <dbReference type="EMBL" id="CDZ97227.1"/>
    </source>
</evidence>
<evidence type="ECO:0000256" key="1">
    <source>
        <dbReference type="ARBA" id="ARBA00001946"/>
    </source>
</evidence>
<dbReference type="CDD" id="cd09280">
    <property type="entry name" value="RNase_HI_eukaryote_like"/>
    <property type="match status" value="1"/>
</dbReference>
<evidence type="ECO:0000256" key="12">
    <source>
        <dbReference type="ARBA" id="ARBA00023002"/>
    </source>
</evidence>
<dbReference type="InterPro" id="IPR009027">
    <property type="entry name" value="Ribosomal_bL9/RNase_H1_N"/>
</dbReference>
<proteinExistence type="inferred from homology"/>
<dbReference type="PROSITE" id="PS50879">
    <property type="entry name" value="RNASE_H_1"/>
    <property type="match status" value="1"/>
</dbReference>
<feature type="compositionally biased region" description="Acidic residues" evidence="14">
    <location>
        <begin position="46"/>
        <end position="57"/>
    </location>
</feature>
<keyword evidence="9" id="KW-0255">Endonuclease</keyword>
<dbReference type="Pfam" id="PF23152">
    <property type="entry name" value="GDH_2nd"/>
    <property type="match status" value="1"/>
</dbReference>
<dbReference type="Pfam" id="PF00075">
    <property type="entry name" value="RNase_H"/>
    <property type="match status" value="1"/>
</dbReference>
<dbReference type="SUPFAM" id="SSF53098">
    <property type="entry name" value="Ribonuclease H-like"/>
    <property type="match status" value="1"/>
</dbReference>
<dbReference type="Pfam" id="PF23147">
    <property type="entry name" value="GDH2_N"/>
    <property type="match status" value="1"/>
</dbReference>
<dbReference type="InterPro" id="IPR002156">
    <property type="entry name" value="RNaseH_domain"/>
</dbReference>
<dbReference type="GO" id="GO:0005739">
    <property type="term" value="C:mitochondrion"/>
    <property type="evidence" value="ECO:0007669"/>
    <property type="project" value="TreeGrafter"/>
</dbReference>
<dbReference type="InterPro" id="IPR012337">
    <property type="entry name" value="RNaseH-like_sf"/>
</dbReference>
<evidence type="ECO:0000256" key="13">
    <source>
        <dbReference type="ARBA" id="ARBA00023027"/>
    </source>
</evidence>
<dbReference type="InterPro" id="IPR046346">
    <property type="entry name" value="Aminoacid_DH-like_N_sf"/>
</dbReference>
<evidence type="ECO:0000256" key="2">
    <source>
        <dbReference type="ARBA" id="ARBA00004065"/>
    </source>
</evidence>
<dbReference type="InterPro" id="IPR055480">
    <property type="entry name" value="NAD-GDH_N"/>
</dbReference>
<feature type="region of interest" description="Disordered" evidence="14">
    <location>
        <begin position="1"/>
        <end position="76"/>
    </location>
</feature>
<dbReference type="GO" id="GO:0004352">
    <property type="term" value="F:glutamate dehydrogenase (NAD+) activity"/>
    <property type="evidence" value="ECO:0007669"/>
    <property type="project" value="TreeGrafter"/>
</dbReference>
<evidence type="ECO:0000256" key="11">
    <source>
        <dbReference type="ARBA" id="ARBA00022842"/>
    </source>
</evidence>
<comment type="similarity">
    <text evidence="3">Belongs to the RNase H family.</text>
</comment>
<dbReference type="Pfam" id="PF00208">
    <property type="entry name" value="ELFV_dehydrog"/>
    <property type="match status" value="1"/>
</dbReference>
<dbReference type="InterPro" id="IPR056365">
    <property type="entry name" value="NAD-GDH_2nd"/>
</dbReference>
<keyword evidence="11" id="KW-0460">Magnesium</keyword>
<evidence type="ECO:0000256" key="14">
    <source>
        <dbReference type="SAM" id="MobiDB-lite"/>
    </source>
</evidence>
<dbReference type="SUPFAM" id="SSF53223">
    <property type="entry name" value="Aminoacid dehydrogenase-like, N-terminal domain"/>
    <property type="match status" value="1"/>
</dbReference>
<comment type="cofactor">
    <cofactor evidence="1">
        <name>Mg(2+)</name>
        <dbReference type="ChEBI" id="CHEBI:18420"/>
    </cofactor>
</comment>
<dbReference type="GO" id="GO:0006538">
    <property type="term" value="P:L-glutamate catabolic process"/>
    <property type="evidence" value="ECO:0007669"/>
    <property type="project" value="TreeGrafter"/>
</dbReference>
<feature type="region of interest" description="Disordered" evidence="14">
    <location>
        <begin position="198"/>
        <end position="218"/>
    </location>
</feature>
<protein>
    <recommendedName>
        <fullName evidence="6">Ribonuclease H</fullName>
        <ecNumber evidence="5">3.1.26.4</ecNumber>
    </recommendedName>
</protein>
<comment type="similarity">
    <text evidence="4">Belongs to the Glu/Leu/Phe/Val dehydrogenases family.</text>
</comment>
<keyword evidence="13" id="KW-0520">NAD</keyword>
<sequence length="1764" mass="194029">MSDSSSDSDSSSKIDERPTKSMSSAAASSKGDKKGKGKAAPGSDDSGSDDSMSEDEIASGPDRRLGTTNALNYAPPRKMRPVKISEASSQFDYDRLLANPNLELWAIRIPDSIKSRHLSGLTINLSSSVNKEPTGSLSTKTADYVVQGASALGGTAEELASLKVLLPSKSKEAYVVAPRPIKKSLVLAPLASSSLITTSHHSTTIQPASVGPSTLYTPRVVPPRVQPTEKLKFRNKPSGYGTELALQPEVSPSALVTVGDEDQVAVMDSTAGEAEADGETETANSKKRKAAVASAGEPELGEAERFVGLIEVRISTDPAPVPALPKKARTGIGVSSEAFYAVQRGHQPGVYSTWAECLKQAKGFSEAIYRKLDSRSEANAFVISGAHDAAADGTIASLPVATGTKRDHSLMEDVSLPASKRSNTESGMNAKIINQKTANLSSRQQMKLPIVQGDDGFRRLPSGRVVVYTDGSAVKNGQRGAFAGSGVFWSSNTDLNISRRVPGPEQTNNRGELLSILLALESAPGPDSPLEIRTDSKYSIDALTTWLPNWRRREFRTASDEQVKNLDLIIHIERLLLARRQRRRPESELTVGAFAEVVERCSRRDPFVKPEVEIDAETDEEEGVRYERGWGLRQGAVRFRWVKGHSGEDGNEAADRLANLGACKKVALMVDYGKEEMSRIEERPPDSSSITYTASLPLHKLSFRTLSLHTMSAAHLNVRQVLGDFTAASRTPSSDNIHRIRKDTVGYKDSVYAGKAAQQVEVEKVVASQGFLPADLVKNEVNWFYLNLGIDDTYFMNETPALIAEHIMALYGAKILAYTKHSAAKLEIDLERIQPEEEGKKEGAIFIHTSEAGVTSTSGPGATVEKRIDELYLNSSTIDKAYRLETYRSSGSVSASTTQSVRCYFVSRSNLPAYNPPTDLSPQEHVEYTKKRTIDQISDPAFLEKASGNTKEIYESVIFEVEKRGFAPVIEVYDVEGTGEMRVVIGAKMGGTNNFHSALSDLYHFYGLFSTRKYVEQFSNGVTVICLYLRNVPNSNAPPIEHSIHQVIKETSLLYSLPDNPFFGGSEQSGHAVQEASYAYAGWIFAQHFCNRLGNSYISLKSILDESNPVHAEVLNNIKTRFREETFTRESIKDVISTNPQLIRLLYINFAMTHYPEVDENSSLMPTLSYQRLKTERPLTDEELYNKIRKTLTNSHDIQVIEAFLIFNKHVLKTNFYQTTKVALSFRLDPAFLPKVEYPKTPFGIILVVGSDFRGFHVRFRDVSRGGIRIVRSRGREQYSINARSLFDENYGLASTQHLKNKDIPEGGAKGTILPSLGANPRVCFEHYVDAILDLLLPGKTPGIKGPIVDLYGKPEILFFGPDEGTADMMDWAAGHARSRGASFWKSFTTGKGPEAFGGIPHDEYGMTSLSVRQYILGVYATLGWKEKDVTKFQTGGPDGDLGSNEILLSNDKTIAIIDGSGVIHDPSGLNRTELIRLAKARIPVENFNSDLLGPEGYKILIDDTDVVLPSGEKVADGTTFRNGAHLRFKADIFVPCGGRPESVNVTNVSKLFDADGKPHFKAVVEGANLFFTQQARLHLEKKGVVLYKDSSANKGGVTSSSLEVLAGLGLSDEEYLELMLCKNGKSDFYKSYVKDIQDMICENGRLEHACIQDEYKRRKSTVPRTLLSDELSSTLNALQVELEESHGLYNLETSRRNVFRKAIPKTLVDKVGLDTLLQRLPDEYCRALYSAYIASHHLYRSGINASQVDFFNFFTALNSETAA</sequence>
<evidence type="ECO:0000256" key="6">
    <source>
        <dbReference type="ARBA" id="ARBA00017721"/>
    </source>
</evidence>
<comment type="function">
    <text evidence="2">Endonuclease that specifically degrades the RNA of RNA-DNA hybrids.</text>
</comment>
<name>A0A0F7SJW4_PHARH</name>
<evidence type="ECO:0000256" key="10">
    <source>
        <dbReference type="ARBA" id="ARBA00022801"/>
    </source>
</evidence>
<keyword evidence="12" id="KW-0560">Oxidoreductase</keyword>
<accession>A0A0F7SJW4</accession>
<dbReference type="Gene3D" id="6.20.250.70">
    <property type="match status" value="1"/>
</dbReference>
<dbReference type="GO" id="GO:0004523">
    <property type="term" value="F:RNA-DNA hybrid ribonuclease activity"/>
    <property type="evidence" value="ECO:0007669"/>
    <property type="project" value="UniProtKB-EC"/>
</dbReference>
<dbReference type="Gene3D" id="3.40.970.10">
    <property type="entry name" value="Ribonuclease H1, N-terminal domain"/>
    <property type="match status" value="1"/>
</dbReference>
<dbReference type="Gene3D" id="3.40.50.720">
    <property type="entry name" value="NAD(P)-binding Rossmann-like Domain"/>
    <property type="match status" value="1"/>
</dbReference>
<evidence type="ECO:0000259" key="15">
    <source>
        <dbReference type="PROSITE" id="PS50879"/>
    </source>
</evidence>
<keyword evidence="8" id="KW-0479">Metal-binding</keyword>
<dbReference type="SMART" id="SM00839">
    <property type="entry name" value="ELFV_dehydrog"/>
    <property type="match status" value="1"/>
</dbReference>
<feature type="compositionally biased region" description="Basic and acidic residues" evidence="14">
    <location>
        <begin position="10"/>
        <end position="19"/>
    </location>
</feature>
<dbReference type="Pfam" id="PF01693">
    <property type="entry name" value="Cauli_VI"/>
    <property type="match status" value="1"/>
</dbReference>
<dbReference type="GO" id="GO:0046872">
    <property type="term" value="F:metal ion binding"/>
    <property type="evidence" value="ECO:0007669"/>
    <property type="project" value="UniProtKB-KW"/>
</dbReference>
<dbReference type="InterPro" id="IPR036397">
    <property type="entry name" value="RNaseH_sf"/>
</dbReference>
<dbReference type="EMBL" id="LN483167">
    <property type="protein sequence ID" value="CDZ97227.1"/>
    <property type="molecule type" value="Genomic_DNA"/>
</dbReference>
<evidence type="ECO:0000256" key="4">
    <source>
        <dbReference type="ARBA" id="ARBA00006382"/>
    </source>
</evidence>